<accession>A0A9W4SRZ6</accession>
<evidence type="ECO:0000313" key="2">
    <source>
        <dbReference type="Proteomes" id="UP001153678"/>
    </source>
</evidence>
<reference evidence="1" key="1">
    <citation type="submission" date="2022-08" db="EMBL/GenBank/DDBJ databases">
        <authorList>
            <person name="Kallberg Y."/>
            <person name="Tangrot J."/>
            <person name="Rosling A."/>
        </authorList>
    </citation>
    <scope>NUCLEOTIDE SEQUENCE</scope>
    <source>
        <strain evidence="1">Wild A</strain>
    </source>
</reference>
<dbReference type="OrthoDB" id="2404018at2759"/>
<dbReference type="SUPFAM" id="SSF56112">
    <property type="entry name" value="Protein kinase-like (PK-like)"/>
    <property type="match status" value="1"/>
</dbReference>
<gene>
    <name evidence="1" type="ORF">FWILDA_LOCUS9009</name>
</gene>
<dbReference type="InterPro" id="IPR011009">
    <property type="entry name" value="Kinase-like_dom_sf"/>
</dbReference>
<protein>
    <submittedName>
        <fullName evidence="1">3445_t:CDS:1</fullName>
    </submittedName>
</protein>
<dbReference type="AlphaFoldDB" id="A0A9W4SRZ6"/>
<dbReference type="Proteomes" id="UP001153678">
    <property type="component" value="Unassembled WGS sequence"/>
</dbReference>
<name>A0A9W4SRZ6_9GLOM</name>
<evidence type="ECO:0000313" key="1">
    <source>
        <dbReference type="EMBL" id="CAI2179281.1"/>
    </source>
</evidence>
<keyword evidence="2" id="KW-1185">Reference proteome</keyword>
<proteinExistence type="predicted"/>
<dbReference type="EMBL" id="CAMKVN010002036">
    <property type="protein sequence ID" value="CAI2179281.1"/>
    <property type="molecule type" value="Genomic_DNA"/>
</dbReference>
<sequence length="87" mass="10224">MSKYAKLMERCWNSNANNRPTAKELVGYFVKLQNEFFSIYTERIPTPENAPIINNHPLSCYTSRRIDYSAKLNEIFSENTLEIARFL</sequence>
<organism evidence="1 2">
    <name type="scientific">Funneliformis geosporum</name>
    <dbReference type="NCBI Taxonomy" id="1117311"/>
    <lineage>
        <taxon>Eukaryota</taxon>
        <taxon>Fungi</taxon>
        <taxon>Fungi incertae sedis</taxon>
        <taxon>Mucoromycota</taxon>
        <taxon>Glomeromycotina</taxon>
        <taxon>Glomeromycetes</taxon>
        <taxon>Glomerales</taxon>
        <taxon>Glomeraceae</taxon>
        <taxon>Funneliformis</taxon>
    </lineage>
</organism>
<comment type="caution">
    <text evidence="1">The sequence shown here is derived from an EMBL/GenBank/DDBJ whole genome shotgun (WGS) entry which is preliminary data.</text>
</comment>